<evidence type="ECO:0000256" key="1">
    <source>
        <dbReference type="ARBA" id="ARBA00007659"/>
    </source>
</evidence>
<dbReference type="GO" id="GO:0003779">
    <property type="term" value="F:actin binding"/>
    <property type="evidence" value="ECO:0007669"/>
    <property type="project" value="InterPro"/>
</dbReference>
<feature type="compositionally biased region" description="Low complexity" evidence="2">
    <location>
        <begin position="488"/>
        <end position="497"/>
    </location>
</feature>
<name>A0A6L0XCL7_LEIIN</name>
<gene>
    <name evidence="4" type="ORF">LINF_210016200</name>
</gene>
<dbReference type="Gene3D" id="2.160.20.70">
    <property type="match status" value="1"/>
</dbReference>
<dbReference type="GO" id="GO:0019933">
    <property type="term" value="P:cAMP-mediated signaling"/>
    <property type="evidence" value="ECO:0007669"/>
    <property type="project" value="TreeGrafter"/>
</dbReference>
<proteinExistence type="inferred from homology"/>
<dbReference type="PROSITE" id="PS51329">
    <property type="entry name" value="C_CAP_COFACTOR_C"/>
    <property type="match status" value="1"/>
</dbReference>
<dbReference type="OMA" id="TWTVQHY"/>
<dbReference type="InterPro" id="IPR036223">
    <property type="entry name" value="CAP_C_sf"/>
</dbReference>
<organism evidence="4 5">
    <name type="scientific">Leishmania infantum</name>
    <dbReference type="NCBI Taxonomy" id="5671"/>
    <lineage>
        <taxon>Eukaryota</taxon>
        <taxon>Discoba</taxon>
        <taxon>Euglenozoa</taxon>
        <taxon>Kinetoplastea</taxon>
        <taxon>Metakinetoplastina</taxon>
        <taxon>Trypanosomatida</taxon>
        <taxon>Trypanosomatidae</taxon>
        <taxon>Leishmaniinae</taxon>
        <taxon>Leishmania</taxon>
    </lineage>
</organism>
<evidence type="ECO:0000259" key="3">
    <source>
        <dbReference type="PROSITE" id="PS51329"/>
    </source>
</evidence>
<dbReference type="InterPro" id="IPR013912">
    <property type="entry name" value="Adenylate_cyclase-assoc_CAP_C"/>
</dbReference>
<evidence type="ECO:0000256" key="2">
    <source>
        <dbReference type="SAM" id="MobiDB-lite"/>
    </source>
</evidence>
<dbReference type="SUPFAM" id="SSF69340">
    <property type="entry name" value="C-terminal domain of adenylylcyclase associated protein"/>
    <property type="match status" value="1"/>
</dbReference>
<dbReference type="Pfam" id="PF08603">
    <property type="entry name" value="CAP_C"/>
    <property type="match status" value="1"/>
</dbReference>
<accession>A0A6L0XCL7</accession>
<dbReference type="FunFam" id="1.25.40.330:FF:000006">
    <property type="entry name" value="Adenylyl cyclase-associated protein"/>
    <property type="match status" value="1"/>
</dbReference>
<reference evidence="4" key="1">
    <citation type="submission" date="2020-06" db="EMBL/GenBank/DDBJ databases">
        <authorList>
            <person name="Gonzalez-de la Fuente S."/>
            <person name="Peiro-Pastor R."/>
            <person name="Rastrojo A."/>
            <person name="Moreno J."/>
            <person name="Carrasco-Ramiro F."/>
            <person name="Requena JM."/>
            <person name="Aguado B."/>
        </authorList>
    </citation>
    <scope>NUCLEOTIDE SEQUENCE</scope>
</reference>
<dbReference type="AlphaFoldDB" id="A0A6L0XCL7"/>
<feature type="domain" description="C-CAP/cofactor C-like" evidence="3">
    <location>
        <begin position="536"/>
        <end position="690"/>
    </location>
</feature>
<dbReference type="SMR" id="A0A6L0XCL7"/>
<dbReference type="EMBL" id="LR812954">
    <property type="protein sequence ID" value="CAC9486022.1"/>
    <property type="molecule type" value="Genomic_DNA"/>
</dbReference>
<evidence type="ECO:0000313" key="5">
    <source>
        <dbReference type="Proteomes" id="UP000255414"/>
    </source>
</evidence>
<dbReference type="InterPro" id="IPR017901">
    <property type="entry name" value="C-CAP_CF_C-like"/>
</dbReference>
<dbReference type="PANTHER" id="PTHR10652:SF0">
    <property type="entry name" value="ADENYLYL CYCLASE-ASSOCIATED PROTEIN"/>
    <property type="match status" value="1"/>
</dbReference>
<dbReference type="GO" id="GO:0005737">
    <property type="term" value="C:cytoplasm"/>
    <property type="evidence" value="ECO:0007669"/>
    <property type="project" value="TreeGrafter"/>
</dbReference>
<dbReference type="FunFam" id="2.160.20.70:FF:000027">
    <property type="entry name" value="Adenylyl cyclase-associated protein"/>
    <property type="match status" value="1"/>
</dbReference>
<dbReference type="PANTHER" id="PTHR10652">
    <property type="entry name" value="ADENYLYL CYCLASE-ASSOCIATED PROTEIN"/>
    <property type="match status" value="1"/>
</dbReference>
<feature type="region of interest" description="Disordered" evidence="2">
    <location>
        <begin position="472"/>
        <end position="538"/>
    </location>
</feature>
<dbReference type="GO" id="GO:0008179">
    <property type="term" value="F:adenylate cyclase binding"/>
    <property type="evidence" value="ECO:0007669"/>
    <property type="project" value="TreeGrafter"/>
</dbReference>
<dbReference type="InterPro" id="IPR001837">
    <property type="entry name" value="Adenylate_cyclase-assoc_CAP"/>
</dbReference>
<comment type="similarity">
    <text evidence="1">Belongs to the CAP family.</text>
</comment>
<protein>
    <submittedName>
        <fullName evidence="4">Adenylate_cyclase_associated_(CAP)_C_terminal_-_putative</fullName>
    </submittedName>
</protein>
<dbReference type="Pfam" id="PF21938">
    <property type="entry name" value="CAP_N"/>
    <property type="match status" value="1"/>
</dbReference>
<sequence>MVALTTPPPRPEETIPNLDEVEVAFRELLKQGASLNMPYVAAAQNALQEVLREHTRLLTYMETHSRPNADAASATAYDDDGDTEPACVYTFRVMYDGAITAVQDSVVAAAQRRQRAAGNFFRAKASLEASSSSSLTEDALQCIGVLIESLGWALHRSIAFTGDAQGYLTSMQQKLSALSTHAMSAFEPGRATLSSSSTSPATSNTAVAALAIVLPAWLRQANVALSTLSHFVSKTYPHGPWFAHHNRRAVERSRRLRHPSDVGEAPFETLVRAASRVQDRDVEALSKVVLRVAQAHTQCLAAVRATSERPRDRSNLAKIFAPLNTSLNGLTATCEDVIRRREDDRPHAHAVLEAGNVFTWLATDLEPCVVIEEAFSSANTYIKKITARGNVLLLQQENGCALGQRELAKATVTWAVMLRDALERMVLLVLYRYPRAVPWGESLESRMPRYISEPRPPSVPRDRGEAVPVWRRSQTAAEQVVRPPTHPPSSTISSTAAPAPPMPRTQGAVVVGAMPPPSKASKFAEPQPTDAQQSKPTPECTFDAVTQTWTVQHYHQPLVSPASGAKQEPVLVVLPEEKLDSRHLVRILDCFNTYVTIPVKVRGVAVERCQNSKLQLASSVGPVRISDTERQEVLIETSAPGVHAAKVSGLTIHLAEECNTPIVTRMASNVNATVTVRMPDGDQEVRELALPEQYITTIKEVDQLVTREVTYSG</sequence>
<dbReference type="InterPro" id="IPR036222">
    <property type="entry name" value="CAP_N_sf"/>
</dbReference>
<dbReference type="InterPro" id="IPR053950">
    <property type="entry name" value="CAP_N"/>
</dbReference>
<dbReference type="GO" id="GO:0007015">
    <property type="term" value="P:actin filament organization"/>
    <property type="evidence" value="ECO:0007669"/>
    <property type="project" value="TreeGrafter"/>
</dbReference>
<dbReference type="Proteomes" id="UP000255414">
    <property type="component" value="Chromosome 21"/>
</dbReference>
<dbReference type="Gene3D" id="1.25.40.330">
    <property type="entry name" value="Adenylate cyclase-associated CAP, N-terminal domain"/>
    <property type="match status" value="1"/>
</dbReference>
<evidence type="ECO:0000313" key="4">
    <source>
        <dbReference type="EMBL" id="CAC9486022.1"/>
    </source>
</evidence>
<dbReference type="InterPro" id="IPR016098">
    <property type="entry name" value="CAP/MinC_C"/>
</dbReference>